<dbReference type="Proteomes" id="UP001152795">
    <property type="component" value="Unassembled WGS sequence"/>
</dbReference>
<dbReference type="PANTHER" id="PTHR46791:SF5">
    <property type="entry name" value="CLR5 DOMAIN-CONTAINING PROTEIN-RELATED"/>
    <property type="match status" value="1"/>
</dbReference>
<sequence>MAENADIDLCKFFLEEIPSLYNQAQRTLHCNDINVLEFFERRLDDHIHVIKAVIDQCQQMTEMRVNEELIELLLTVHRQVNCLYENVQELCFMHRDYHLELGFVCPVEQIEHAGRPRFHVPPQMISGLYDIHRSWVEVAREAGVSYRTLLRRRHQYQLPVAQIRGPRNNFSEISQDHLCDAVTQVLHLLPNAGETYMIGALRSRGIFVQRWRIREAIYTVDPVSRALRRQRAVTRRSYNVPCPNALW</sequence>
<comment type="caution">
    <text evidence="1">The sequence shown here is derived from an EMBL/GenBank/DDBJ whole genome shotgun (WGS) entry which is preliminary data.</text>
</comment>
<dbReference type="PANTHER" id="PTHR46791">
    <property type="entry name" value="EXPRESSED PROTEIN"/>
    <property type="match status" value="1"/>
</dbReference>
<dbReference type="EMBL" id="CACRXK020011494">
    <property type="protein sequence ID" value="CAB4021548.1"/>
    <property type="molecule type" value="Genomic_DNA"/>
</dbReference>
<proteinExistence type="predicted"/>
<organism evidence="1 2">
    <name type="scientific">Paramuricea clavata</name>
    <name type="common">Red gorgonian</name>
    <name type="synonym">Violescent sea-whip</name>
    <dbReference type="NCBI Taxonomy" id="317549"/>
    <lineage>
        <taxon>Eukaryota</taxon>
        <taxon>Metazoa</taxon>
        <taxon>Cnidaria</taxon>
        <taxon>Anthozoa</taxon>
        <taxon>Octocorallia</taxon>
        <taxon>Malacalcyonacea</taxon>
        <taxon>Plexauridae</taxon>
        <taxon>Paramuricea</taxon>
    </lineage>
</organism>
<accession>A0A7D9KWD4</accession>
<evidence type="ECO:0000313" key="2">
    <source>
        <dbReference type="Proteomes" id="UP001152795"/>
    </source>
</evidence>
<evidence type="ECO:0000313" key="1">
    <source>
        <dbReference type="EMBL" id="CAB4021548.1"/>
    </source>
</evidence>
<gene>
    <name evidence="1" type="ORF">PACLA_8A030936</name>
</gene>
<name>A0A7D9KWD4_PARCT</name>
<reference evidence="1" key="1">
    <citation type="submission" date="2020-04" db="EMBL/GenBank/DDBJ databases">
        <authorList>
            <person name="Alioto T."/>
            <person name="Alioto T."/>
            <person name="Gomez Garrido J."/>
        </authorList>
    </citation>
    <scope>NUCLEOTIDE SEQUENCE</scope>
    <source>
        <strain evidence="1">A484AB</strain>
    </source>
</reference>
<keyword evidence="2" id="KW-1185">Reference proteome</keyword>
<dbReference type="OrthoDB" id="5986638at2759"/>
<protein>
    <submittedName>
        <fullName evidence="1">Uncharacterized protein</fullName>
    </submittedName>
</protein>
<dbReference type="AlphaFoldDB" id="A0A7D9KWD4"/>